<evidence type="ECO:0000256" key="2">
    <source>
        <dbReference type="ARBA" id="ARBA00022737"/>
    </source>
</evidence>
<organism evidence="6 7">
    <name type="scientific">Babjeviella inositovora NRRL Y-12698</name>
    <dbReference type="NCBI Taxonomy" id="984486"/>
    <lineage>
        <taxon>Eukaryota</taxon>
        <taxon>Fungi</taxon>
        <taxon>Dikarya</taxon>
        <taxon>Ascomycota</taxon>
        <taxon>Saccharomycotina</taxon>
        <taxon>Pichiomycetes</taxon>
        <taxon>Serinales incertae sedis</taxon>
        <taxon>Babjeviella</taxon>
    </lineage>
</organism>
<dbReference type="EMBL" id="KV454433">
    <property type="protein sequence ID" value="ODQ78994.1"/>
    <property type="molecule type" value="Genomic_DNA"/>
</dbReference>
<dbReference type="GeneID" id="30147014"/>
<reference evidence="7" key="1">
    <citation type="submission" date="2016-05" db="EMBL/GenBank/DDBJ databases">
        <title>Comparative genomics of biotechnologically important yeasts.</title>
        <authorList>
            <consortium name="DOE Joint Genome Institute"/>
            <person name="Riley R."/>
            <person name="Haridas S."/>
            <person name="Wolfe K.H."/>
            <person name="Lopes M.R."/>
            <person name="Hittinger C.T."/>
            <person name="Goker M."/>
            <person name="Salamov A."/>
            <person name="Wisecaver J."/>
            <person name="Long T.M."/>
            <person name="Aerts A.L."/>
            <person name="Barry K."/>
            <person name="Choi C."/>
            <person name="Clum A."/>
            <person name="Coughlan A.Y."/>
            <person name="Deshpande S."/>
            <person name="Douglass A.P."/>
            <person name="Hanson S.J."/>
            <person name="Klenk H.-P."/>
            <person name="Labutti K."/>
            <person name="Lapidus A."/>
            <person name="Lindquist E."/>
            <person name="Lipzen A."/>
            <person name="Meier-Kolthoff J.P."/>
            <person name="Ohm R.A."/>
            <person name="Otillar R.P."/>
            <person name="Pangilinan J."/>
            <person name="Peng Y."/>
            <person name="Rokas A."/>
            <person name="Rosa C.A."/>
            <person name="Scheuner C."/>
            <person name="Sibirny A.A."/>
            <person name="Slot J.C."/>
            <person name="Stielow J.B."/>
            <person name="Sun H."/>
            <person name="Kurtzman C.P."/>
            <person name="Blackwell M."/>
            <person name="Grigoriev I.V."/>
            <person name="Jeffries T.W."/>
        </authorList>
    </citation>
    <scope>NUCLEOTIDE SEQUENCE [LARGE SCALE GENOMIC DNA]</scope>
    <source>
        <strain evidence="7">NRRL Y-12698</strain>
    </source>
</reference>
<dbReference type="PANTHER" id="PTHR12655:SF0">
    <property type="entry name" value="ACYL-COENZYME A THIOESTERASE 9, MITOCHONDRIAL"/>
    <property type="match status" value="1"/>
</dbReference>
<dbReference type="AlphaFoldDB" id="A0A1E3QNH4"/>
<accession>A0A1E3QNH4</accession>
<evidence type="ECO:0000313" key="7">
    <source>
        <dbReference type="Proteomes" id="UP000094336"/>
    </source>
</evidence>
<name>A0A1E3QNH4_9ASCO</name>
<keyword evidence="4" id="KW-0809">Transit peptide</keyword>
<keyword evidence="2" id="KW-0677">Repeat</keyword>
<dbReference type="Proteomes" id="UP000094336">
    <property type="component" value="Unassembled WGS sequence"/>
</dbReference>
<dbReference type="OrthoDB" id="331699at2759"/>
<dbReference type="GO" id="GO:0047617">
    <property type="term" value="F:fatty acyl-CoA hydrolase activity"/>
    <property type="evidence" value="ECO:0007669"/>
    <property type="project" value="TreeGrafter"/>
</dbReference>
<keyword evidence="7" id="KW-1185">Reference proteome</keyword>
<dbReference type="Gene3D" id="3.10.129.10">
    <property type="entry name" value="Hotdog Thioesterase"/>
    <property type="match status" value="2"/>
</dbReference>
<dbReference type="FunFam" id="3.10.129.10:FF:000032">
    <property type="entry name" value="Acyl-CoA thioester hydrolase"/>
    <property type="match status" value="1"/>
</dbReference>
<dbReference type="SUPFAM" id="SSF54637">
    <property type="entry name" value="Thioesterase/thiol ester dehydrase-isomerase"/>
    <property type="match status" value="2"/>
</dbReference>
<dbReference type="GO" id="GO:0005739">
    <property type="term" value="C:mitochondrion"/>
    <property type="evidence" value="ECO:0007669"/>
    <property type="project" value="TreeGrafter"/>
</dbReference>
<evidence type="ECO:0000313" key="6">
    <source>
        <dbReference type="EMBL" id="ODQ78994.1"/>
    </source>
</evidence>
<dbReference type="GO" id="GO:0006637">
    <property type="term" value="P:acyl-CoA metabolic process"/>
    <property type="evidence" value="ECO:0007669"/>
    <property type="project" value="TreeGrafter"/>
</dbReference>
<gene>
    <name evidence="6" type="ORF">BABINDRAFT_162073</name>
</gene>
<proteinExistence type="inferred from homology"/>
<dbReference type="CDD" id="cd03442">
    <property type="entry name" value="BFIT_BACH"/>
    <property type="match status" value="2"/>
</dbReference>
<evidence type="ECO:0000256" key="1">
    <source>
        <dbReference type="ARBA" id="ARBA00010458"/>
    </source>
</evidence>
<comment type="similarity">
    <text evidence="1">Belongs to the acyl coenzyme A hydrolase family.</text>
</comment>
<dbReference type="InterPro" id="IPR029069">
    <property type="entry name" value="HotDog_dom_sf"/>
</dbReference>
<keyword evidence="3" id="KW-0378">Hydrolase</keyword>
<evidence type="ECO:0000256" key="4">
    <source>
        <dbReference type="ARBA" id="ARBA00022946"/>
    </source>
</evidence>
<dbReference type="RefSeq" id="XP_018984322.1">
    <property type="nucleotide sequence ID" value="XM_019129161.1"/>
</dbReference>
<sequence>MLKQFRPRTLKVPLVRWNSVLPSRTPDASDASATKCYEGLYKPPDRATWMEALTERNRQLAQGKVLDSYSFLTPKTTAVGEKTRGDSFSYTLLPFKDDKWLCDSYINAFGRLRVGTLFQDLDSLAGKIAHSHCSPAEPMNVTASVDRIYMVKHVDEMFKFNFVLAGSVTWTGTSSMEISVKGYAFEGEYPSEIVEANLPKENVFLTANFTFVARNPETHKSFPINRLLPVSEQEWLEYRRAESHNSQKKLRAKSESLEHTCPTSEESKLIHSMWSASKEYGDSKALTHGSTSLSFMKDSEMSSTLIMQPQFRNRHSYMIFGGYLMRQTFELAYCASAAFAKAPPRFVSLDSVAFKSPVPVGSVLYMRAQVVYTEHIHDPSETSESHNSDSFARAFELAPANSFSPNKESFLSSPGTLIQVKVNTSVKSLDHETHKESGSFIYSFFVPRDVEGDETPGYCSVIPKTYSEMMEYVEGRRRAYDTARYVRQIS</sequence>
<dbReference type="PROSITE" id="PS51770">
    <property type="entry name" value="HOTDOG_ACOT"/>
    <property type="match status" value="2"/>
</dbReference>
<feature type="domain" description="HotDog ACOT-type" evidence="5">
    <location>
        <begin position="91"/>
        <end position="217"/>
    </location>
</feature>
<protein>
    <recommendedName>
        <fullName evidence="5">HotDog ACOT-type domain-containing protein</fullName>
    </recommendedName>
</protein>
<evidence type="ECO:0000256" key="3">
    <source>
        <dbReference type="ARBA" id="ARBA00022801"/>
    </source>
</evidence>
<evidence type="ECO:0000259" key="5">
    <source>
        <dbReference type="PROSITE" id="PS51770"/>
    </source>
</evidence>
<dbReference type="InterPro" id="IPR033120">
    <property type="entry name" value="HOTDOG_ACOT"/>
</dbReference>
<dbReference type="PANTHER" id="PTHR12655">
    <property type="entry name" value="ACYL-COA THIOESTERASE"/>
    <property type="match status" value="1"/>
</dbReference>
<dbReference type="STRING" id="984486.A0A1E3QNH4"/>
<feature type="domain" description="HotDog ACOT-type" evidence="5">
    <location>
        <begin position="297"/>
        <end position="425"/>
    </location>
</feature>